<name>A0ABT5TF67_9RHOB</name>
<dbReference type="Pfam" id="PF13711">
    <property type="entry name" value="DUF4160"/>
    <property type="match status" value="1"/>
</dbReference>
<proteinExistence type="predicted"/>
<organism evidence="1 2">
    <name type="scientific">Roseinatronobacter alkalisoli</name>
    <dbReference type="NCBI Taxonomy" id="3028235"/>
    <lineage>
        <taxon>Bacteria</taxon>
        <taxon>Pseudomonadati</taxon>
        <taxon>Pseudomonadota</taxon>
        <taxon>Alphaproteobacteria</taxon>
        <taxon>Rhodobacterales</taxon>
        <taxon>Paracoccaceae</taxon>
        <taxon>Roseinatronobacter</taxon>
    </lineage>
</organism>
<dbReference type="RefSeq" id="WP_274354307.1">
    <property type="nucleotide sequence ID" value="NZ_JAQZSM010000044.1"/>
</dbReference>
<sequence>MVTIYRAHGLRVIIFTDDHEPAHVHVFGDGQVKINLIGPDGAPALVWAQGMKGNDVRRAVQIVQDQQEAFLARWREIHG</sequence>
<keyword evidence="2" id="KW-1185">Reference proteome</keyword>
<evidence type="ECO:0000313" key="1">
    <source>
        <dbReference type="EMBL" id="MDD7973641.1"/>
    </source>
</evidence>
<accession>A0ABT5TF67</accession>
<dbReference type="EMBL" id="JAQZSM010000044">
    <property type="protein sequence ID" value="MDD7973641.1"/>
    <property type="molecule type" value="Genomic_DNA"/>
</dbReference>
<reference evidence="1" key="1">
    <citation type="submission" date="2023-02" db="EMBL/GenBank/DDBJ databases">
        <title>Description of Roseinatronobacter alkalisoli sp. nov., an alkaliphilic bacerium isolated from soda soil.</title>
        <authorList>
            <person name="Wei W."/>
        </authorList>
    </citation>
    <scope>NUCLEOTIDE SEQUENCE</scope>
    <source>
        <strain evidence="1">HJB301</strain>
    </source>
</reference>
<dbReference type="InterPro" id="IPR025427">
    <property type="entry name" value="DUF4160"/>
</dbReference>
<comment type="caution">
    <text evidence="1">The sequence shown here is derived from an EMBL/GenBank/DDBJ whole genome shotgun (WGS) entry which is preliminary data.</text>
</comment>
<protein>
    <submittedName>
        <fullName evidence="1">DUF4160 domain-containing protein</fullName>
    </submittedName>
</protein>
<gene>
    <name evidence="1" type="ORF">PUT78_21510</name>
</gene>
<evidence type="ECO:0000313" key="2">
    <source>
        <dbReference type="Proteomes" id="UP001431784"/>
    </source>
</evidence>
<dbReference type="Proteomes" id="UP001431784">
    <property type="component" value="Unassembled WGS sequence"/>
</dbReference>